<organism evidence="2 3">
    <name type="scientific">Lelliottia aquatilis</name>
    <dbReference type="NCBI Taxonomy" id="2080838"/>
    <lineage>
        <taxon>Bacteria</taxon>
        <taxon>Pseudomonadati</taxon>
        <taxon>Pseudomonadota</taxon>
        <taxon>Gammaproteobacteria</taxon>
        <taxon>Enterobacterales</taxon>
        <taxon>Enterobacteriaceae</taxon>
        <taxon>Lelliottia</taxon>
    </lineage>
</organism>
<proteinExistence type="predicted"/>
<dbReference type="EMBL" id="PQVW01000021">
    <property type="protein sequence ID" value="POZ20016.1"/>
    <property type="molecule type" value="Genomic_DNA"/>
</dbReference>
<gene>
    <name evidence="2" type="ORF">C3712_20360</name>
</gene>
<evidence type="ECO:0000256" key="1">
    <source>
        <dbReference type="SAM" id="Phobius"/>
    </source>
</evidence>
<keyword evidence="1" id="KW-0472">Membrane</keyword>
<reference evidence="2 3" key="1">
    <citation type="submission" date="2018-02" db="EMBL/GenBank/DDBJ databases">
        <title>Lelliotia aquatilis sp. nov., isolated from drinking water.</title>
        <authorList>
            <person name="Kaempfer P."/>
            <person name="Glaeser S."/>
            <person name="Exner M."/>
            <person name="Doijad S."/>
            <person name="Chakraborty T."/>
        </authorList>
    </citation>
    <scope>NUCLEOTIDE SEQUENCE [LARGE SCALE GENOMIC DNA]</scope>
    <source>
        <strain evidence="2 3">6331-17</strain>
    </source>
</reference>
<keyword evidence="3" id="KW-1185">Reference proteome</keyword>
<name>A0ABX4ZWI7_9ENTR</name>
<keyword evidence="1" id="KW-1133">Transmembrane helix</keyword>
<evidence type="ECO:0000313" key="2">
    <source>
        <dbReference type="EMBL" id="POZ20016.1"/>
    </source>
</evidence>
<dbReference type="RefSeq" id="WP_103950201.1">
    <property type="nucleotide sequence ID" value="NZ_PQVT01000020.1"/>
</dbReference>
<protein>
    <submittedName>
        <fullName evidence="2">Uncharacterized protein</fullName>
    </submittedName>
</protein>
<comment type="caution">
    <text evidence="2">The sequence shown here is derived from an EMBL/GenBank/DDBJ whole genome shotgun (WGS) entry which is preliminary data.</text>
</comment>
<accession>A0ABX4ZWI7</accession>
<sequence>MASLKDEHKVLPGVNENRAALTFEERFRQFGFAVLLFILALALGGFFSTGYFSTAQKENKNHTLRLYYERFGRLQTEGKLKVTAPFSNSGEYVFRLDGDFSDNFQPGNISPQPDRMFSQGKAIILVYNAIKNHSDFSVTMYVTPTTPGKAVSRVSFNNGPEIRFWQFIYP</sequence>
<feature type="transmembrane region" description="Helical" evidence="1">
    <location>
        <begin position="30"/>
        <end position="52"/>
    </location>
</feature>
<evidence type="ECO:0000313" key="3">
    <source>
        <dbReference type="Proteomes" id="UP000237025"/>
    </source>
</evidence>
<keyword evidence="1" id="KW-0812">Transmembrane</keyword>
<dbReference type="Proteomes" id="UP000237025">
    <property type="component" value="Unassembled WGS sequence"/>
</dbReference>